<dbReference type="Proteomes" id="UP000492821">
    <property type="component" value="Unassembled WGS sequence"/>
</dbReference>
<evidence type="ECO:0000313" key="2">
    <source>
        <dbReference type="WBParaSite" id="Pan_g9162.t1"/>
    </source>
</evidence>
<dbReference type="AlphaFoldDB" id="A0A7E4WCL7"/>
<evidence type="ECO:0000313" key="1">
    <source>
        <dbReference type="Proteomes" id="UP000492821"/>
    </source>
</evidence>
<reference evidence="1" key="1">
    <citation type="journal article" date="2013" name="Genetics">
        <title>The draft genome and transcriptome of Panagrellus redivivus are shaped by the harsh demands of a free-living lifestyle.</title>
        <authorList>
            <person name="Srinivasan J."/>
            <person name="Dillman A.R."/>
            <person name="Macchietto M.G."/>
            <person name="Heikkinen L."/>
            <person name="Lakso M."/>
            <person name="Fracchia K.M."/>
            <person name="Antoshechkin I."/>
            <person name="Mortazavi A."/>
            <person name="Wong G."/>
            <person name="Sternberg P.W."/>
        </authorList>
    </citation>
    <scope>NUCLEOTIDE SEQUENCE [LARGE SCALE GENOMIC DNA]</scope>
    <source>
        <strain evidence="1">MT8872</strain>
    </source>
</reference>
<name>A0A7E4WCL7_PANRE</name>
<keyword evidence="1" id="KW-1185">Reference proteome</keyword>
<organism evidence="1 2">
    <name type="scientific">Panagrellus redivivus</name>
    <name type="common">Microworm</name>
    <dbReference type="NCBI Taxonomy" id="6233"/>
    <lineage>
        <taxon>Eukaryota</taxon>
        <taxon>Metazoa</taxon>
        <taxon>Ecdysozoa</taxon>
        <taxon>Nematoda</taxon>
        <taxon>Chromadorea</taxon>
        <taxon>Rhabditida</taxon>
        <taxon>Tylenchina</taxon>
        <taxon>Panagrolaimomorpha</taxon>
        <taxon>Panagrolaimoidea</taxon>
        <taxon>Panagrolaimidae</taxon>
        <taxon>Panagrellus</taxon>
    </lineage>
</organism>
<sequence>MASDSASRVEMDVVPFRLFNLRFPVLRNFFNIMPAKELFDLHTLKVKPDNLEGRQWLYYTPYSEILNRSFCTTPCDTLIVYMGPGINPEAIRSKMDAECYRCLHLRGHYHWKDVVGFLHTGVKFVRMCGVLDLSQLDMKEFFKSLLDFKIRCTCFFHETHDKNWSEAAIKAWSAVAGTDLPPLEFDDEYYADITRIPNGDTSMEVRVRLNFVELRR</sequence>
<proteinExistence type="predicted"/>
<accession>A0A7E4WCL7</accession>
<dbReference type="WBParaSite" id="Pan_g9162.t1">
    <property type="protein sequence ID" value="Pan_g9162.t1"/>
    <property type="gene ID" value="Pan_g9162"/>
</dbReference>
<protein>
    <submittedName>
        <fullName evidence="2">Protein MAIN-LIKE 1-like</fullName>
    </submittedName>
</protein>
<reference evidence="2" key="2">
    <citation type="submission" date="2020-10" db="UniProtKB">
        <authorList>
            <consortium name="WormBaseParasite"/>
        </authorList>
    </citation>
    <scope>IDENTIFICATION</scope>
</reference>